<reference evidence="5 6" key="1">
    <citation type="journal article" date="2016" name="Genome Biol. Evol.">
        <title>Divergent and convergent evolution of fungal pathogenicity.</title>
        <authorList>
            <person name="Shang Y."/>
            <person name="Xiao G."/>
            <person name="Zheng P."/>
            <person name="Cen K."/>
            <person name="Zhan S."/>
            <person name="Wang C."/>
        </authorList>
    </citation>
    <scope>NUCLEOTIDE SEQUENCE [LARGE SCALE GENOMIC DNA]</scope>
    <source>
        <strain evidence="5 6">RCEF 264</strain>
    </source>
</reference>
<dbReference type="GO" id="GO:0005783">
    <property type="term" value="C:endoplasmic reticulum"/>
    <property type="evidence" value="ECO:0007669"/>
    <property type="project" value="TreeGrafter"/>
</dbReference>
<dbReference type="InterPro" id="IPR011989">
    <property type="entry name" value="ARM-like"/>
</dbReference>
<dbReference type="PANTHER" id="PTHR19316">
    <property type="entry name" value="PROTEIN FOLDING REGULATOR"/>
    <property type="match status" value="1"/>
</dbReference>
<dbReference type="Gene3D" id="1.25.10.10">
    <property type="entry name" value="Leucine-rich Repeat Variant"/>
    <property type="match status" value="1"/>
</dbReference>
<dbReference type="InterPro" id="IPR050693">
    <property type="entry name" value="Hsp70_NEF-Inhibitors"/>
</dbReference>
<proteinExistence type="inferred from homology"/>
<comment type="caution">
    <text evidence="5">The sequence shown here is derived from an EMBL/GenBank/DDBJ whole genome shotgun (WGS) entry which is preliminary data.</text>
</comment>
<protein>
    <submittedName>
        <fullName evidence="5">Hsp70 nucleotide exchange factor</fullName>
    </submittedName>
</protein>
<feature type="domain" description="Nucleotide exchange factor Fes1" evidence="4">
    <location>
        <begin position="8"/>
        <end position="98"/>
    </location>
</feature>
<evidence type="ECO:0000313" key="5">
    <source>
        <dbReference type="EMBL" id="OAA61700.1"/>
    </source>
</evidence>
<dbReference type="GO" id="GO:0000774">
    <property type="term" value="F:adenyl-nucleotide exchange factor activity"/>
    <property type="evidence" value="ECO:0007669"/>
    <property type="project" value="EnsemblFungi"/>
</dbReference>
<evidence type="ECO:0000259" key="4">
    <source>
        <dbReference type="Pfam" id="PF08609"/>
    </source>
</evidence>
<keyword evidence="2" id="KW-0677">Repeat</keyword>
<organism evidence="5 6">
    <name type="scientific">Niveomyces insectorum RCEF 264</name>
    <dbReference type="NCBI Taxonomy" id="1081102"/>
    <lineage>
        <taxon>Eukaryota</taxon>
        <taxon>Fungi</taxon>
        <taxon>Dikarya</taxon>
        <taxon>Ascomycota</taxon>
        <taxon>Pezizomycotina</taxon>
        <taxon>Sordariomycetes</taxon>
        <taxon>Hypocreomycetidae</taxon>
        <taxon>Hypocreales</taxon>
        <taxon>Cordycipitaceae</taxon>
        <taxon>Niveomyces</taxon>
    </lineage>
</organism>
<accession>A0A167ULV9</accession>
<dbReference type="STRING" id="1081102.A0A167ULV9"/>
<evidence type="ECO:0000313" key="6">
    <source>
        <dbReference type="Proteomes" id="UP000076874"/>
    </source>
</evidence>
<comment type="similarity">
    <text evidence="1">Belongs to the FES1 family.</text>
</comment>
<evidence type="ECO:0000256" key="3">
    <source>
        <dbReference type="ARBA" id="ARBA00024912"/>
    </source>
</evidence>
<evidence type="ECO:0000256" key="1">
    <source>
        <dbReference type="ARBA" id="ARBA00011045"/>
    </source>
</evidence>
<dbReference type="PANTHER" id="PTHR19316:SF18">
    <property type="entry name" value="HSP70-BINDING PROTEIN 1"/>
    <property type="match status" value="1"/>
</dbReference>
<dbReference type="InterPro" id="IPR013918">
    <property type="entry name" value="Nucleotide_exch_fac_Fes1"/>
</dbReference>
<dbReference type="EMBL" id="AZHD01000007">
    <property type="protein sequence ID" value="OAA61700.1"/>
    <property type="molecule type" value="Genomic_DNA"/>
</dbReference>
<comment type="function">
    <text evidence="3">Functions as a nucleotide exchange factor (NEF) for Hsp70 chaperones which accelerates the release of ADP. Required for fully efficient Hsp70-mediated folding of proteins.</text>
</comment>
<dbReference type="GO" id="GO:0071629">
    <property type="term" value="P:cytoplasm protein quality control by the ubiquitin-proteasome system"/>
    <property type="evidence" value="ECO:0007669"/>
    <property type="project" value="EnsemblFungi"/>
</dbReference>
<dbReference type="Proteomes" id="UP000076874">
    <property type="component" value="Unassembled WGS sequence"/>
</dbReference>
<dbReference type="InterPro" id="IPR016024">
    <property type="entry name" value="ARM-type_fold"/>
</dbReference>
<sequence length="248" mass="25965">MSSMDRGLNELLKWSIENASTTTNDPDAAPPENRGLNADALAALFGGPSEADLMKAAMAVIMARDDGDSNTTTTLDDKLVAFDNLEQLVESLDNANLLERLSLWTPLLGVLESEEPDLRRMAAWCIGTAVQNNRATQERLVALGGIPRLVALAAGAGEPAAVRRKAIYALSSACRNYQPALDAYLAALPAAHRGRGGGDREGDLPPVDATDMDAVDAVFSSLKADYQAAEAAEAAKKAAPAAAADTTS</sequence>
<dbReference type="GO" id="GO:0005829">
    <property type="term" value="C:cytosol"/>
    <property type="evidence" value="ECO:0007669"/>
    <property type="project" value="EnsemblFungi"/>
</dbReference>
<name>A0A167ULV9_9HYPO</name>
<evidence type="ECO:0000256" key="2">
    <source>
        <dbReference type="ARBA" id="ARBA00022737"/>
    </source>
</evidence>
<dbReference type="OrthoDB" id="10250458at2759"/>
<dbReference type="SUPFAM" id="SSF48371">
    <property type="entry name" value="ARM repeat"/>
    <property type="match status" value="1"/>
</dbReference>
<dbReference type="Pfam" id="PF08609">
    <property type="entry name" value="Fes1"/>
    <property type="match status" value="1"/>
</dbReference>
<keyword evidence="6" id="KW-1185">Reference proteome</keyword>
<gene>
    <name evidence="5" type="ORF">SPI_04559</name>
</gene>
<dbReference type="AlphaFoldDB" id="A0A167ULV9"/>